<dbReference type="InterPro" id="IPR002733">
    <property type="entry name" value="AMMECR1_domain"/>
</dbReference>
<dbReference type="Pfam" id="PF01875">
    <property type="entry name" value="Memo"/>
    <property type="match status" value="1"/>
</dbReference>
<keyword evidence="3" id="KW-0732">Signal</keyword>
<dbReference type="NCBIfam" id="TIGR00296">
    <property type="entry name" value="TIGR00296 family protein"/>
    <property type="match status" value="1"/>
</dbReference>
<dbReference type="Gene3D" id="3.30.1490.150">
    <property type="entry name" value="Hypothetical protein ph0010, domain 2"/>
    <property type="match status" value="1"/>
</dbReference>
<dbReference type="Gene3D" id="3.30.700.20">
    <property type="entry name" value="Hypothetical protein ph0010, domain 1"/>
    <property type="match status" value="1"/>
</dbReference>
<accession>A0A0M2UXI4</accession>
<comment type="similarity">
    <text evidence="1 2">Belongs to the MEMO1 family.</text>
</comment>
<reference evidence="5 6" key="1">
    <citation type="journal article" date="2013" name="BMC Microbiol.">
        <title>Identification of the type II cytochrome c maturation pathway in anammox bacteria by comparative genomics.</title>
        <authorList>
            <person name="Ferousi C."/>
            <person name="Speth D.R."/>
            <person name="Reimann J."/>
            <person name="Op den Camp H.J."/>
            <person name="Allen J.W."/>
            <person name="Keltjens J.T."/>
            <person name="Jetten M.S."/>
        </authorList>
    </citation>
    <scope>NUCLEOTIDE SEQUENCE [LARGE SCALE GENOMIC DNA]</scope>
    <source>
        <strain evidence="5">RU1</strain>
    </source>
</reference>
<dbReference type="InterPro" id="IPR027623">
    <property type="entry name" value="AmmeMemoSam_A"/>
</dbReference>
<dbReference type="InterPro" id="IPR036071">
    <property type="entry name" value="AMMECR1_dom_sf"/>
</dbReference>
<dbReference type="NCBIfam" id="TIGR04336">
    <property type="entry name" value="AmmeMemoSam_B"/>
    <property type="match status" value="1"/>
</dbReference>
<keyword evidence="6" id="KW-1185">Reference proteome</keyword>
<evidence type="ECO:0000256" key="1">
    <source>
        <dbReference type="ARBA" id="ARBA00006315"/>
    </source>
</evidence>
<evidence type="ECO:0000313" key="6">
    <source>
        <dbReference type="Proteomes" id="UP000034954"/>
    </source>
</evidence>
<feature type="chain" id="PRO_5005644072" description="MEMO1 family protein BROFUL_00696" evidence="3">
    <location>
        <begin position="28"/>
        <end position="534"/>
    </location>
</feature>
<evidence type="ECO:0000256" key="2">
    <source>
        <dbReference type="HAMAP-Rule" id="MF_00055"/>
    </source>
</evidence>
<dbReference type="EMBL" id="LAQJ01000089">
    <property type="protein sequence ID" value="KKO20577.1"/>
    <property type="molecule type" value="Genomic_DNA"/>
</dbReference>
<evidence type="ECO:0000259" key="4">
    <source>
        <dbReference type="PROSITE" id="PS51112"/>
    </source>
</evidence>
<dbReference type="PANTHER" id="PTHR11060:SF0">
    <property type="entry name" value="PROTEIN MEMO1"/>
    <property type="match status" value="1"/>
</dbReference>
<evidence type="ECO:0000313" key="5">
    <source>
        <dbReference type="EMBL" id="KKO20577.1"/>
    </source>
</evidence>
<evidence type="ECO:0000256" key="3">
    <source>
        <dbReference type="SAM" id="SignalP"/>
    </source>
</evidence>
<dbReference type="InterPro" id="IPR027485">
    <property type="entry name" value="AMMECR1_N"/>
</dbReference>
<gene>
    <name evidence="5" type="ORF">BROFUL_00696</name>
</gene>
<dbReference type="Proteomes" id="UP000034954">
    <property type="component" value="Unassembled WGS sequence"/>
</dbReference>
<dbReference type="PROSITE" id="PS51112">
    <property type="entry name" value="AMMECR1"/>
    <property type="match status" value="1"/>
</dbReference>
<dbReference type="InterPro" id="IPR023473">
    <property type="entry name" value="AMMECR1"/>
</dbReference>
<dbReference type="PANTHER" id="PTHR11060">
    <property type="entry name" value="PROTEIN MEMO1"/>
    <property type="match status" value="1"/>
</dbReference>
<feature type="signal peptide" evidence="3">
    <location>
        <begin position="1"/>
        <end position="27"/>
    </location>
</feature>
<dbReference type="InterPro" id="IPR002737">
    <property type="entry name" value="MEMO1_fam"/>
</dbReference>
<dbReference type="HAMAP" id="MF_00055">
    <property type="entry name" value="MEMO1"/>
    <property type="match status" value="1"/>
</dbReference>
<sequence>MRMHLLKIVAILPVLLLALSNCSALLAQTEPKETWEPQVAGRFYPGNETALKDQINSFFKTIPNLFLNGRPVALISPHAGYQYSGQVAAYGYHALKDTNFTRVIILSPSHFHGGKRFRGASILKVKNFKTPLGVIPVDQDACNQLLNQTHDARASSPQKSAPLFGEYEGAYQGEHSLETQLPFLQMSLNSFKLVPILIGILIEDDFDRMANAIRPLLDEKTLLVVSSDFTHYGDGYNYVPFRKDIEKNITALDNGAFEKIRARDFNGLKQYRKETGINACGLMPILLLLKLLPDNVSCEILNYDTSGHQSSNFSYSVSYASILFTKPADTKSGFMAPKKEPLETHPYFLTDEEKALLLSLARNTLETYTKTGNPPSPGQVNNRLTPNLKEKYGVFVTLKKYGELRGCIGHLLPQSPLFQGVVENTIHSSAHDRRFEPVGPKEVSDITIEISVLSKPKRIAGADNFEVGKEGVIIRKGPFNAVFLPQVAVEQGWDRVETLCRLCQKAGLSRDAWKDDGMEFYVFTADVFHEGVRS</sequence>
<proteinExistence type="inferred from homology"/>
<organism evidence="5 6">
    <name type="scientific">Candidatus Brocadia fulgida</name>
    <dbReference type="NCBI Taxonomy" id="380242"/>
    <lineage>
        <taxon>Bacteria</taxon>
        <taxon>Pseudomonadati</taxon>
        <taxon>Planctomycetota</taxon>
        <taxon>Candidatus Brocadiia</taxon>
        <taxon>Candidatus Brocadiales</taxon>
        <taxon>Candidatus Brocadiaceae</taxon>
        <taxon>Candidatus Brocadia</taxon>
    </lineage>
</organism>
<protein>
    <recommendedName>
        <fullName evidence="2">MEMO1 family protein BROFUL_00696</fullName>
    </recommendedName>
</protein>
<dbReference type="Pfam" id="PF01871">
    <property type="entry name" value="AMMECR1"/>
    <property type="match status" value="1"/>
</dbReference>
<dbReference type="CDD" id="cd07361">
    <property type="entry name" value="MEMO_like"/>
    <property type="match status" value="1"/>
</dbReference>
<dbReference type="PATRIC" id="fig|380242.3.peg.883"/>
<name>A0A0M2UXI4_9BACT</name>
<dbReference type="Gene3D" id="3.40.830.10">
    <property type="entry name" value="LigB-like"/>
    <property type="match status" value="1"/>
</dbReference>
<dbReference type="NCBIfam" id="TIGR04335">
    <property type="entry name" value="AmmeMemoSam_A"/>
    <property type="match status" value="1"/>
</dbReference>
<dbReference type="SUPFAM" id="SSF143447">
    <property type="entry name" value="AMMECR1-like"/>
    <property type="match status" value="1"/>
</dbReference>
<dbReference type="AlphaFoldDB" id="A0A0M2UXI4"/>
<feature type="domain" description="AMMECR1" evidence="4">
    <location>
        <begin position="352"/>
        <end position="534"/>
    </location>
</feature>
<comment type="caution">
    <text evidence="5">The sequence shown here is derived from an EMBL/GenBank/DDBJ whole genome shotgun (WGS) entry which is preliminary data.</text>
</comment>